<name>A0A820ZKD6_9BILA</name>
<accession>A0A820ZKD6</accession>
<sequence length="54" mass="5713">MPPLGSAPTKLPPLVHPPPPPLISNANASVQDMKIESAIPVQAKFETLNLDTPM</sequence>
<protein>
    <submittedName>
        <fullName evidence="2">Uncharacterized protein</fullName>
    </submittedName>
</protein>
<dbReference type="Proteomes" id="UP000663873">
    <property type="component" value="Unassembled WGS sequence"/>
</dbReference>
<feature type="compositionally biased region" description="Pro residues" evidence="1">
    <location>
        <begin position="1"/>
        <end position="22"/>
    </location>
</feature>
<evidence type="ECO:0000256" key="1">
    <source>
        <dbReference type="SAM" id="MobiDB-lite"/>
    </source>
</evidence>
<keyword evidence="3" id="KW-1185">Reference proteome</keyword>
<evidence type="ECO:0000313" key="3">
    <source>
        <dbReference type="Proteomes" id="UP000663873"/>
    </source>
</evidence>
<gene>
    <name evidence="2" type="ORF">UJA718_LOCUS30051</name>
</gene>
<reference evidence="2" key="1">
    <citation type="submission" date="2021-02" db="EMBL/GenBank/DDBJ databases">
        <authorList>
            <person name="Nowell W R."/>
        </authorList>
    </citation>
    <scope>NUCLEOTIDE SEQUENCE</scope>
</reference>
<proteinExistence type="predicted"/>
<comment type="caution">
    <text evidence="2">The sequence shown here is derived from an EMBL/GenBank/DDBJ whole genome shotgun (WGS) entry which is preliminary data.</text>
</comment>
<feature type="non-terminal residue" evidence="2">
    <location>
        <position position="54"/>
    </location>
</feature>
<dbReference type="AlphaFoldDB" id="A0A820ZKD6"/>
<evidence type="ECO:0000313" key="2">
    <source>
        <dbReference type="EMBL" id="CAF4563525.1"/>
    </source>
</evidence>
<organism evidence="2 3">
    <name type="scientific">Rotaria socialis</name>
    <dbReference type="NCBI Taxonomy" id="392032"/>
    <lineage>
        <taxon>Eukaryota</taxon>
        <taxon>Metazoa</taxon>
        <taxon>Spiralia</taxon>
        <taxon>Gnathifera</taxon>
        <taxon>Rotifera</taxon>
        <taxon>Eurotatoria</taxon>
        <taxon>Bdelloidea</taxon>
        <taxon>Philodinida</taxon>
        <taxon>Philodinidae</taxon>
        <taxon>Rotaria</taxon>
    </lineage>
</organism>
<feature type="region of interest" description="Disordered" evidence="1">
    <location>
        <begin position="1"/>
        <end position="26"/>
    </location>
</feature>
<dbReference type="EMBL" id="CAJOBP010010586">
    <property type="protein sequence ID" value="CAF4563525.1"/>
    <property type="molecule type" value="Genomic_DNA"/>
</dbReference>